<dbReference type="InterPro" id="IPR003594">
    <property type="entry name" value="HATPase_dom"/>
</dbReference>
<dbReference type="SUPFAM" id="SSF47384">
    <property type="entry name" value="Homodimeric domain of signal transducing histidine kinase"/>
    <property type="match status" value="1"/>
</dbReference>
<dbReference type="GO" id="GO:0016301">
    <property type="term" value="F:kinase activity"/>
    <property type="evidence" value="ECO:0007669"/>
    <property type="project" value="UniProtKB-KW"/>
</dbReference>
<comment type="catalytic activity">
    <reaction evidence="1">
        <text>ATP + protein L-histidine = ADP + protein N-phospho-L-histidine.</text>
        <dbReference type="EC" id="2.7.13.3"/>
    </reaction>
</comment>
<evidence type="ECO:0000256" key="4">
    <source>
        <dbReference type="ARBA" id="ARBA00022553"/>
    </source>
</evidence>
<evidence type="ECO:0000256" key="7">
    <source>
        <dbReference type="ARBA" id="ARBA00023012"/>
    </source>
</evidence>
<accession>A0ABX1TNF5</accession>
<evidence type="ECO:0000313" key="12">
    <source>
        <dbReference type="Proteomes" id="UP000760480"/>
    </source>
</evidence>
<keyword evidence="5" id="KW-0808">Transferase</keyword>
<dbReference type="CDD" id="cd06225">
    <property type="entry name" value="HAMP"/>
    <property type="match status" value="1"/>
</dbReference>
<proteinExistence type="predicted"/>
<dbReference type="InterPro" id="IPR003660">
    <property type="entry name" value="HAMP_dom"/>
</dbReference>
<dbReference type="CDD" id="cd00075">
    <property type="entry name" value="HATPase"/>
    <property type="match status" value="1"/>
</dbReference>
<dbReference type="Proteomes" id="UP000760480">
    <property type="component" value="Unassembled WGS sequence"/>
</dbReference>
<name>A0ABX1TNF5_9GAMM</name>
<keyword evidence="8" id="KW-0472">Membrane</keyword>
<dbReference type="Pfam" id="PF00672">
    <property type="entry name" value="HAMP"/>
    <property type="match status" value="1"/>
</dbReference>
<evidence type="ECO:0000256" key="2">
    <source>
        <dbReference type="ARBA" id="ARBA00004370"/>
    </source>
</evidence>
<dbReference type="InterPro" id="IPR036890">
    <property type="entry name" value="HATPase_C_sf"/>
</dbReference>
<protein>
    <recommendedName>
        <fullName evidence="3">histidine kinase</fullName>
        <ecNumber evidence="3">2.7.13.3</ecNumber>
    </recommendedName>
</protein>
<dbReference type="InterPro" id="IPR050351">
    <property type="entry name" value="BphY/WalK/GraS-like"/>
</dbReference>
<dbReference type="EC" id="2.7.13.3" evidence="3"/>
<keyword evidence="7" id="KW-0902">Two-component regulatory system</keyword>
<keyword evidence="8" id="KW-0812">Transmembrane</keyword>
<sequence>MLNTLYGKLALALAVLLGAIGLSYGLISHGLTQRYLQEAQQSFNRDLARNLVADQKLVAEGKLDTRALKATFERYMTINPSIEIYLLGLDGAILAYSAEPASVKRDHVALEPIRAFLAGAELPILGDDPRSHDARKSFSATPVPSAERPEGYLYVVLRGQMYESFEQLYQDSLLLRLSAWVLVGSLLAGLLAGLLLFRLLTHRLRRLAVLVDEFQRGDFAVYAPYRGQGAQGDEIEQLGAHFDRMAQRLQALIGTLQERDTLRRELVNHVSHDLRTPLAALHGYLETLQIKAGQLTDADRAIYLDAALRHSRRLGRLVGDLFELAKLDAHAIQPHRECFAAAELLQDIAQKYPLPARERRIRLIVRLPAVALFVEADIGLLERVLDNLILNALYHTPPAGIVALELRAVDGTATFAVTDTGHGIEPRDLPHVFDRFYRGSKPVKDDGNHLGLGLAIAKRIVELHGSELQVASLLERGTRFSFELPARSAAARDHSLAGTVMEL</sequence>
<comment type="caution">
    <text evidence="11">The sequence shown here is derived from an EMBL/GenBank/DDBJ whole genome shotgun (WGS) entry which is preliminary data.</text>
</comment>
<dbReference type="Pfam" id="PF02518">
    <property type="entry name" value="HATPase_c"/>
    <property type="match status" value="1"/>
</dbReference>
<organism evidence="11 12">
    <name type="scientific">Candidatus Competibacter phosphatis</name>
    <dbReference type="NCBI Taxonomy" id="221280"/>
    <lineage>
        <taxon>Bacteria</taxon>
        <taxon>Pseudomonadati</taxon>
        <taxon>Pseudomonadota</taxon>
        <taxon>Gammaproteobacteria</taxon>
        <taxon>Candidatus Competibacteraceae</taxon>
        <taxon>Candidatus Competibacter</taxon>
    </lineage>
</organism>
<evidence type="ECO:0000259" key="9">
    <source>
        <dbReference type="PROSITE" id="PS50109"/>
    </source>
</evidence>
<keyword evidence="12" id="KW-1185">Reference proteome</keyword>
<dbReference type="InterPro" id="IPR004358">
    <property type="entry name" value="Sig_transdc_His_kin-like_C"/>
</dbReference>
<dbReference type="SMART" id="SM00304">
    <property type="entry name" value="HAMP"/>
    <property type="match status" value="1"/>
</dbReference>
<feature type="transmembrane region" description="Helical" evidence="8">
    <location>
        <begin position="177"/>
        <end position="197"/>
    </location>
</feature>
<evidence type="ECO:0000256" key="6">
    <source>
        <dbReference type="ARBA" id="ARBA00022777"/>
    </source>
</evidence>
<dbReference type="PANTHER" id="PTHR45453">
    <property type="entry name" value="PHOSPHATE REGULON SENSOR PROTEIN PHOR"/>
    <property type="match status" value="1"/>
</dbReference>
<reference evidence="11 12" key="1">
    <citation type="submission" date="2019-03" db="EMBL/GenBank/DDBJ databases">
        <title>Metabolic reconstructions from genomes of highly enriched 'Candidatus Accumulibacter' and 'Candidatus Competibacter' bioreactor populations.</title>
        <authorList>
            <person name="Annavajhala M.K."/>
            <person name="Welles L."/>
            <person name="Abbas B."/>
            <person name="Sorokin D."/>
            <person name="Park H."/>
            <person name="Van Loosdrecht M."/>
            <person name="Chandran K."/>
        </authorList>
    </citation>
    <scope>NUCLEOTIDE SEQUENCE [LARGE SCALE GENOMIC DNA]</scope>
    <source>
        <strain evidence="11 12">SBR_G</strain>
    </source>
</reference>
<dbReference type="RefSeq" id="WP_169249236.1">
    <property type="nucleotide sequence ID" value="NZ_SPMZ01000036.1"/>
</dbReference>
<dbReference type="SMART" id="SM00387">
    <property type="entry name" value="HATPase_c"/>
    <property type="match status" value="1"/>
</dbReference>
<evidence type="ECO:0000259" key="10">
    <source>
        <dbReference type="PROSITE" id="PS50885"/>
    </source>
</evidence>
<dbReference type="CDD" id="cd00082">
    <property type="entry name" value="HisKA"/>
    <property type="match status" value="1"/>
</dbReference>
<dbReference type="SUPFAM" id="SSF55874">
    <property type="entry name" value="ATPase domain of HSP90 chaperone/DNA topoisomerase II/histidine kinase"/>
    <property type="match status" value="1"/>
</dbReference>
<keyword evidence="4" id="KW-0597">Phosphoprotein</keyword>
<keyword evidence="8" id="KW-1133">Transmembrane helix</keyword>
<comment type="subcellular location">
    <subcellularLocation>
        <location evidence="2">Membrane</location>
    </subcellularLocation>
</comment>
<dbReference type="InterPro" id="IPR003661">
    <property type="entry name" value="HisK_dim/P_dom"/>
</dbReference>
<dbReference type="Gene3D" id="3.30.565.10">
    <property type="entry name" value="Histidine kinase-like ATPase, C-terminal domain"/>
    <property type="match status" value="1"/>
</dbReference>
<evidence type="ECO:0000256" key="1">
    <source>
        <dbReference type="ARBA" id="ARBA00000085"/>
    </source>
</evidence>
<feature type="domain" description="Histidine kinase" evidence="9">
    <location>
        <begin position="269"/>
        <end position="488"/>
    </location>
</feature>
<dbReference type="InterPro" id="IPR005467">
    <property type="entry name" value="His_kinase_dom"/>
</dbReference>
<evidence type="ECO:0000256" key="8">
    <source>
        <dbReference type="SAM" id="Phobius"/>
    </source>
</evidence>
<feature type="domain" description="HAMP" evidence="10">
    <location>
        <begin position="198"/>
        <end position="254"/>
    </location>
</feature>
<dbReference type="Gene3D" id="6.10.340.10">
    <property type="match status" value="1"/>
</dbReference>
<dbReference type="PRINTS" id="PR00344">
    <property type="entry name" value="BCTRLSENSOR"/>
</dbReference>
<dbReference type="SMART" id="SM00388">
    <property type="entry name" value="HisKA"/>
    <property type="match status" value="1"/>
</dbReference>
<dbReference type="Pfam" id="PF00512">
    <property type="entry name" value="HisKA"/>
    <property type="match status" value="1"/>
</dbReference>
<dbReference type="Gene3D" id="1.10.287.130">
    <property type="match status" value="1"/>
</dbReference>
<dbReference type="PANTHER" id="PTHR45453:SF1">
    <property type="entry name" value="PHOSPHATE REGULON SENSOR PROTEIN PHOR"/>
    <property type="match status" value="1"/>
</dbReference>
<dbReference type="PROSITE" id="PS50109">
    <property type="entry name" value="HIS_KIN"/>
    <property type="match status" value="1"/>
</dbReference>
<keyword evidence="6 11" id="KW-0418">Kinase</keyword>
<dbReference type="InterPro" id="IPR036097">
    <property type="entry name" value="HisK_dim/P_sf"/>
</dbReference>
<evidence type="ECO:0000313" key="11">
    <source>
        <dbReference type="EMBL" id="NMQ19970.1"/>
    </source>
</evidence>
<evidence type="ECO:0000256" key="3">
    <source>
        <dbReference type="ARBA" id="ARBA00012438"/>
    </source>
</evidence>
<dbReference type="PROSITE" id="PS50885">
    <property type="entry name" value="HAMP"/>
    <property type="match status" value="1"/>
</dbReference>
<dbReference type="EMBL" id="SPMZ01000036">
    <property type="protein sequence ID" value="NMQ19970.1"/>
    <property type="molecule type" value="Genomic_DNA"/>
</dbReference>
<gene>
    <name evidence="11" type="ORF">E4P82_12635</name>
</gene>
<evidence type="ECO:0000256" key="5">
    <source>
        <dbReference type="ARBA" id="ARBA00022679"/>
    </source>
</evidence>